<proteinExistence type="predicted"/>
<accession>A0ABV9BB49</accession>
<feature type="region of interest" description="Disordered" evidence="1">
    <location>
        <begin position="1"/>
        <end position="58"/>
    </location>
</feature>
<dbReference type="Proteomes" id="UP001595839">
    <property type="component" value="Unassembled WGS sequence"/>
</dbReference>
<gene>
    <name evidence="2" type="ORF">ACFPIH_55515</name>
</gene>
<dbReference type="EMBL" id="JBHSFK010000085">
    <property type="protein sequence ID" value="MFC4508501.1"/>
    <property type="molecule type" value="Genomic_DNA"/>
</dbReference>
<keyword evidence="3" id="KW-1185">Reference proteome</keyword>
<name>A0ABV9BB49_9ACTN</name>
<protein>
    <submittedName>
        <fullName evidence="2">Uncharacterized protein</fullName>
    </submittedName>
</protein>
<evidence type="ECO:0000313" key="3">
    <source>
        <dbReference type="Proteomes" id="UP001595839"/>
    </source>
</evidence>
<evidence type="ECO:0000256" key="1">
    <source>
        <dbReference type="SAM" id="MobiDB-lite"/>
    </source>
</evidence>
<reference evidence="3" key="1">
    <citation type="journal article" date="2019" name="Int. J. Syst. Evol. Microbiol.">
        <title>The Global Catalogue of Microorganisms (GCM) 10K type strain sequencing project: providing services to taxonomists for standard genome sequencing and annotation.</title>
        <authorList>
            <consortium name="The Broad Institute Genomics Platform"/>
            <consortium name="The Broad Institute Genome Sequencing Center for Infectious Disease"/>
            <person name="Wu L."/>
            <person name="Ma J."/>
        </authorList>
    </citation>
    <scope>NUCLEOTIDE SEQUENCE [LARGE SCALE GENOMIC DNA]</scope>
    <source>
        <strain evidence="3">CGMCC 4.7177</strain>
    </source>
</reference>
<evidence type="ECO:0000313" key="2">
    <source>
        <dbReference type="EMBL" id="MFC4508501.1"/>
    </source>
</evidence>
<sequence>MASRPPKPESAMDEDVPEAATARWMGGSPDHSAGLRTGGISPAPATAPESAGTSAAGT</sequence>
<comment type="caution">
    <text evidence="2">The sequence shown here is derived from an EMBL/GenBank/DDBJ whole genome shotgun (WGS) entry which is preliminary data.</text>
</comment>
<organism evidence="2 3">
    <name type="scientific">Streptomyces vulcanius</name>
    <dbReference type="NCBI Taxonomy" id="1441876"/>
    <lineage>
        <taxon>Bacteria</taxon>
        <taxon>Bacillati</taxon>
        <taxon>Actinomycetota</taxon>
        <taxon>Actinomycetes</taxon>
        <taxon>Kitasatosporales</taxon>
        <taxon>Streptomycetaceae</taxon>
        <taxon>Streptomyces</taxon>
    </lineage>
</organism>
<dbReference type="RefSeq" id="WP_381187765.1">
    <property type="nucleotide sequence ID" value="NZ_JBHSFK010000085.1"/>
</dbReference>